<feature type="compositionally biased region" description="Basic and acidic residues" evidence="1">
    <location>
        <begin position="1"/>
        <end position="21"/>
    </location>
</feature>
<feature type="compositionally biased region" description="Basic and acidic residues" evidence="1">
    <location>
        <begin position="70"/>
        <end position="83"/>
    </location>
</feature>
<feature type="compositionally biased region" description="Basic and acidic residues" evidence="1">
    <location>
        <begin position="116"/>
        <end position="183"/>
    </location>
</feature>
<dbReference type="Proteomes" id="UP001365542">
    <property type="component" value="Unassembled WGS sequence"/>
</dbReference>
<evidence type="ECO:0000313" key="3">
    <source>
        <dbReference type="Proteomes" id="UP001365542"/>
    </source>
</evidence>
<protein>
    <submittedName>
        <fullName evidence="2">Uncharacterized protein</fullName>
    </submittedName>
</protein>
<dbReference type="AlphaFoldDB" id="A0AAV9X3X0"/>
<proteinExistence type="predicted"/>
<keyword evidence="3" id="KW-1185">Reference proteome</keyword>
<evidence type="ECO:0000256" key="1">
    <source>
        <dbReference type="SAM" id="MobiDB-lite"/>
    </source>
</evidence>
<organism evidence="2 3">
    <name type="scientific">Orbilia ellipsospora</name>
    <dbReference type="NCBI Taxonomy" id="2528407"/>
    <lineage>
        <taxon>Eukaryota</taxon>
        <taxon>Fungi</taxon>
        <taxon>Dikarya</taxon>
        <taxon>Ascomycota</taxon>
        <taxon>Pezizomycotina</taxon>
        <taxon>Orbiliomycetes</taxon>
        <taxon>Orbiliales</taxon>
        <taxon>Orbiliaceae</taxon>
        <taxon>Orbilia</taxon>
    </lineage>
</organism>
<feature type="compositionally biased region" description="Basic and acidic residues" evidence="1">
    <location>
        <begin position="203"/>
        <end position="228"/>
    </location>
</feature>
<sequence>MARERARERGRALLEELREGSVPDTYNMGDDSSSLPTVMEEPELESELGREDEEFSDDEGVEIATIRPTQSEKEDKGKEREHDAEEEEEEAKVATPEPETATSTNTSSPSNPWFTKESKKVWMTEKEFRKVEKEEAVERKRREEEMRCKEEERKSGKEEKKRKEEEESKKMPEKMPEELAKPDEETEEYGDFNGRGGVQLGEISKEEDKEQKEEEKKDELAVDKWWEKPEEDIPLSQPPQPWGD</sequence>
<name>A0AAV9X3X0_9PEZI</name>
<gene>
    <name evidence="2" type="ORF">TWF694_001788</name>
</gene>
<feature type="compositionally biased region" description="Low complexity" evidence="1">
    <location>
        <begin position="93"/>
        <end position="112"/>
    </location>
</feature>
<comment type="caution">
    <text evidence="2">The sequence shown here is derived from an EMBL/GenBank/DDBJ whole genome shotgun (WGS) entry which is preliminary data.</text>
</comment>
<evidence type="ECO:0000313" key="2">
    <source>
        <dbReference type="EMBL" id="KAK6535325.1"/>
    </source>
</evidence>
<accession>A0AAV9X3X0</accession>
<feature type="region of interest" description="Disordered" evidence="1">
    <location>
        <begin position="1"/>
        <end position="244"/>
    </location>
</feature>
<dbReference type="EMBL" id="JAVHJO010000010">
    <property type="protein sequence ID" value="KAK6535325.1"/>
    <property type="molecule type" value="Genomic_DNA"/>
</dbReference>
<feature type="compositionally biased region" description="Acidic residues" evidence="1">
    <location>
        <begin position="40"/>
        <end position="61"/>
    </location>
</feature>
<reference evidence="2 3" key="1">
    <citation type="submission" date="2019-10" db="EMBL/GenBank/DDBJ databases">
        <authorList>
            <person name="Palmer J.M."/>
        </authorList>
    </citation>
    <scope>NUCLEOTIDE SEQUENCE [LARGE SCALE GENOMIC DNA]</scope>
    <source>
        <strain evidence="2 3">TWF694</strain>
    </source>
</reference>